<evidence type="ECO:0000313" key="2">
    <source>
        <dbReference type="Proteomes" id="UP000261360"/>
    </source>
</evidence>
<organism evidence="1 2">
    <name type="scientific">Seriola lalandi dorsalis</name>
    <dbReference type="NCBI Taxonomy" id="1841481"/>
    <lineage>
        <taxon>Eukaryota</taxon>
        <taxon>Metazoa</taxon>
        <taxon>Chordata</taxon>
        <taxon>Craniata</taxon>
        <taxon>Vertebrata</taxon>
        <taxon>Euteleostomi</taxon>
        <taxon>Actinopterygii</taxon>
        <taxon>Neopterygii</taxon>
        <taxon>Teleostei</taxon>
        <taxon>Neoteleostei</taxon>
        <taxon>Acanthomorphata</taxon>
        <taxon>Carangaria</taxon>
        <taxon>Carangiformes</taxon>
        <taxon>Carangidae</taxon>
        <taxon>Seriola</taxon>
    </lineage>
</organism>
<dbReference type="Proteomes" id="UP000261360">
    <property type="component" value="Unplaced"/>
</dbReference>
<dbReference type="GeneTree" id="ENSGT00940000177127"/>
<name>A0A3B4XM50_SERLL</name>
<dbReference type="Ensembl" id="ENSSLDT00000018060.1">
    <property type="protein sequence ID" value="ENSSLDP00000017451.1"/>
    <property type="gene ID" value="ENSSLDG00000013779.1"/>
</dbReference>
<accession>A0A3B4XM50</accession>
<proteinExistence type="predicted"/>
<sequence length="132" mass="15544">MLWCLTTKNSLNKKHTSKIFQPRMAYILCILALLCFATCVAENTETAKGFKDLQLQQDSLPWLNKLQDKQESTKTHNFVDFLYKFLKSENGIILKEPRDTAKQEKNQRRLGTRYTTRRAGCRIFFWKSWTAC</sequence>
<protein>
    <submittedName>
        <fullName evidence="1">Somatostatin-1A-like</fullName>
    </submittedName>
</protein>
<keyword evidence="2" id="KW-1185">Reference proteome</keyword>
<dbReference type="STRING" id="1841481.ENSSLDP00000017451"/>
<reference evidence="1" key="2">
    <citation type="submission" date="2025-09" db="UniProtKB">
        <authorList>
            <consortium name="Ensembl"/>
        </authorList>
    </citation>
    <scope>IDENTIFICATION</scope>
</reference>
<dbReference type="AlphaFoldDB" id="A0A3B4XM50"/>
<reference evidence="1" key="1">
    <citation type="submission" date="2025-08" db="UniProtKB">
        <authorList>
            <consortium name="Ensembl"/>
        </authorList>
    </citation>
    <scope>IDENTIFICATION</scope>
</reference>
<evidence type="ECO:0000313" key="1">
    <source>
        <dbReference type="Ensembl" id="ENSSLDP00000017451.1"/>
    </source>
</evidence>